<evidence type="ECO:0000259" key="6">
    <source>
        <dbReference type="PROSITE" id="PS51935"/>
    </source>
</evidence>
<dbReference type="Gene3D" id="3.90.1720.10">
    <property type="entry name" value="endopeptidase domain like (from Nostoc punctiforme)"/>
    <property type="match status" value="1"/>
</dbReference>
<feature type="region of interest" description="Disordered" evidence="5">
    <location>
        <begin position="1"/>
        <end position="52"/>
    </location>
</feature>
<comment type="caution">
    <text evidence="7">The sequence shown here is derived from an EMBL/GenBank/DDBJ whole genome shotgun (WGS) entry which is preliminary data.</text>
</comment>
<evidence type="ECO:0000256" key="3">
    <source>
        <dbReference type="ARBA" id="ARBA00022801"/>
    </source>
</evidence>
<accession>A0A5C7XTD2</accession>
<feature type="compositionally biased region" description="Polar residues" evidence="5">
    <location>
        <begin position="38"/>
        <end position="50"/>
    </location>
</feature>
<evidence type="ECO:0000256" key="5">
    <source>
        <dbReference type="SAM" id="MobiDB-lite"/>
    </source>
</evidence>
<dbReference type="InterPro" id="IPR051794">
    <property type="entry name" value="PG_Endopeptidase_C40"/>
</dbReference>
<dbReference type="InterPro" id="IPR038765">
    <property type="entry name" value="Papain-like_cys_pep_sf"/>
</dbReference>
<comment type="similarity">
    <text evidence="1">Belongs to the peptidase C40 family.</text>
</comment>
<proteinExistence type="inferred from homology"/>
<name>A0A5C7XTD2_9MYCO</name>
<dbReference type="InterPro" id="IPR000064">
    <property type="entry name" value="NLP_P60_dom"/>
</dbReference>
<dbReference type="Proteomes" id="UP000321797">
    <property type="component" value="Unassembled WGS sequence"/>
</dbReference>
<feature type="compositionally biased region" description="Gly residues" evidence="5">
    <location>
        <begin position="1"/>
        <end position="29"/>
    </location>
</feature>
<dbReference type="EMBL" id="SSGD01000125">
    <property type="protein sequence ID" value="TXI52506.1"/>
    <property type="molecule type" value="Genomic_DNA"/>
</dbReference>
<evidence type="ECO:0000256" key="4">
    <source>
        <dbReference type="ARBA" id="ARBA00022807"/>
    </source>
</evidence>
<protein>
    <submittedName>
        <fullName evidence="7">NlpC/P60 family protein</fullName>
    </submittedName>
</protein>
<dbReference type="PANTHER" id="PTHR47359">
    <property type="entry name" value="PEPTIDOGLYCAN DL-ENDOPEPTIDASE CWLO"/>
    <property type="match status" value="1"/>
</dbReference>
<feature type="domain" description="NlpC/P60" evidence="6">
    <location>
        <begin position="68"/>
        <end position="182"/>
    </location>
</feature>
<dbReference type="GO" id="GO:0008234">
    <property type="term" value="F:cysteine-type peptidase activity"/>
    <property type="evidence" value="ECO:0007669"/>
    <property type="project" value="UniProtKB-KW"/>
</dbReference>
<dbReference type="Pfam" id="PF00877">
    <property type="entry name" value="NLPC_P60"/>
    <property type="match status" value="1"/>
</dbReference>
<dbReference type="GO" id="GO:0006508">
    <property type="term" value="P:proteolysis"/>
    <property type="evidence" value="ECO:0007669"/>
    <property type="project" value="UniProtKB-KW"/>
</dbReference>
<organism evidence="7 8">
    <name type="scientific">Mycolicibacter arupensis</name>
    <dbReference type="NCBI Taxonomy" id="342002"/>
    <lineage>
        <taxon>Bacteria</taxon>
        <taxon>Bacillati</taxon>
        <taxon>Actinomycetota</taxon>
        <taxon>Actinomycetes</taxon>
        <taxon>Mycobacteriales</taxon>
        <taxon>Mycobacteriaceae</taxon>
        <taxon>Mycolicibacter</taxon>
    </lineage>
</organism>
<dbReference type="PANTHER" id="PTHR47359:SF3">
    <property type="entry name" value="NLP_P60 DOMAIN-CONTAINING PROTEIN-RELATED"/>
    <property type="match status" value="1"/>
</dbReference>
<keyword evidence="3" id="KW-0378">Hydrolase</keyword>
<reference evidence="7 8" key="1">
    <citation type="submission" date="2018-09" db="EMBL/GenBank/DDBJ databases">
        <title>Metagenome Assembled Genomes from an Advanced Water Purification Facility.</title>
        <authorList>
            <person name="Stamps B.W."/>
            <person name="Spear J.R."/>
        </authorList>
    </citation>
    <scope>NUCLEOTIDE SEQUENCE [LARGE SCALE GENOMIC DNA]</scope>
    <source>
        <strain evidence="7">Bin_29_2</strain>
    </source>
</reference>
<keyword evidence="4" id="KW-0788">Thiol protease</keyword>
<evidence type="ECO:0000256" key="2">
    <source>
        <dbReference type="ARBA" id="ARBA00022670"/>
    </source>
</evidence>
<dbReference type="SUPFAM" id="SSF54001">
    <property type="entry name" value="Cysteine proteinases"/>
    <property type="match status" value="1"/>
</dbReference>
<evidence type="ECO:0000313" key="8">
    <source>
        <dbReference type="Proteomes" id="UP000321797"/>
    </source>
</evidence>
<dbReference type="AlphaFoldDB" id="A0A5C7XTD2"/>
<gene>
    <name evidence="7" type="ORF">E6Q54_18125</name>
</gene>
<keyword evidence="2" id="KW-0645">Protease</keyword>
<evidence type="ECO:0000313" key="7">
    <source>
        <dbReference type="EMBL" id="TXI52506.1"/>
    </source>
</evidence>
<evidence type="ECO:0000256" key="1">
    <source>
        <dbReference type="ARBA" id="ARBA00007074"/>
    </source>
</evidence>
<sequence>MGGQMPGMSGMGGMGSMPSFGGGGGGGMSPGMAMPNLSALTNLGRTNHNRTAGLHNMPGAPPHAAASGPLTQMAVNAALGKLGTPYIWGAKGPSNFDCSGLTQWAWGQAGVTIGPDTYTQIKQGVAVSPEDVQPGDLIFPNTGHVQMALSKDTVVHAPQPGDVVRTAPMPKHVLAIRRPIAG</sequence>
<dbReference type="PROSITE" id="PS51935">
    <property type="entry name" value="NLPC_P60"/>
    <property type="match status" value="1"/>
</dbReference>